<dbReference type="Gene3D" id="1.10.287.610">
    <property type="entry name" value="Helix hairpin bin"/>
    <property type="match status" value="1"/>
</dbReference>
<dbReference type="SMART" id="SM00292">
    <property type="entry name" value="BRCT"/>
    <property type="match status" value="1"/>
</dbReference>
<dbReference type="PANTHER" id="PTHR23389">
    <property type="entry name" value="CHROMOSOME TRANSMISSION FIDELITY FACTOR 18"/>
    <property type="match status" value="1"/>
</dbReference>
<comment type="catalytic activity">
    <reaction evidence="11 12 13">
        <text>NAD(+) + (deoxyribonucleotide)n-3'-hydroxyl + 5'-phospho-(deoxyribonucleotide)m = (deoxyribonucleotide)n+m + AMP + beta-nicotinamide D-nucleotide.</text>
        <dbReference type="EC" id="6.5.1.2"/>
    </reaction>
</comment>
<keyword evidence="5 12" id="KW-0227">DNA damage</keyword>
<dbReference type="Gene3D" id="3.30.470.30">
    <property type="entry name" value="DNA ligase/mRNA capping enzyme"/>
    <property type="match status" value="1"/>
</dbReference>
<dbReference type="NCBIfam" id="TIGR00575">
    <property type="entry name" value="dnlj"/>
    <property type="match status" value="1"/>
</dbReference>
<evidence type="ECO:0000256" key="1">
    <source>
        <dbReference type="ARBA" id="ARBA00004067"/>
    </source>
</evidence>
<dbReference type="EMBL" id="NRRL01000002">
    <property type="protein sequence ID" value="MBK1666829.1"/>
    <property type="molecule type" value="Genomic_DNA"/>
</dbReference>
<keyword evidence="9 12" id="KW-0234">DNA repair</keyword>
<evidence type="ECO:0000256" key="11">
    <source>
        <dbReference type="ARBA" id="ARBA00034005"/>
    </source>
</evidence>
<dbReference type="InterPro" id="IPR036420">
    <property type="entry name" value="BRCT_dom_sf"/>
</dbReference>
<dbReference type="Pfam" id="PF03120">
    <property type="entry name" value="OB_DNA_ligase"/>
    <property type="match status" value="1"/>
</dbReference>
<dbReference type="SMART" id="SM00532">
    <property type="entry name" value="LIGANc"/>
    <property type="match status" value="1"/>
</dbReference>
<protein>
    <recommendedName>
        <fullName evidence="12 13">DNA ligase</fullName>
        <ecNumber evidence="12 13">6.5.1.2</ecNumber>
    </recommendedName>
    <alternativeName>
        <fullName evidence="12">Polydeoxyribonucleotide synthase [NAD(+)]</fullName>
    </alternativeName>
</protein>
<feature type="binding site" evidence="12">
    <location>
        <begin position="72"/>
        <end position="76"/>
    </location>
    <ligand>
        <name>NAD(+)</name>
        <dbReference type="ChEBI" id="CHEBI:57540"/>
    </ligand>
</feature>
<feature type="binding site" evidence="12">
    <location>
        <position position="474"/>
    </location>
    <ligand>
        <name>Zn(2+)</name>
        <dbReference type="ChEBI" id="CHEBI:29105"/>
    </ligand>
</feature>
<feature type="binding site" evidence="12">
    <location>
        <begin position="121"/>
        <end position="122"/>
    </location>
    <ligand>
        <name>NAD(+)</name>
        <dbReference type="ChEBI" id="CHEBI:57540"/>
    </ligand>
</feature>
<keyword evidence="3 12" id="KW-0235">DNA replication</keyword>
<evidence type="ECO:0000256" key="9">
    <source>
        <dbReference type="ARBA" id="ARBA00023204"/>
    </source>
</evidence>
<evidence type="ECO:0000256" key="12">
    <source>
        <dbReference type="HAMAP-Rule" id="MF_01588"/>
    </source>
</evidence>
<feature type="binding site" evidence="12">
    <location>
        <position position="155"/>
    </location>
    <ligand>
        <name>NAD(+)</name>
        <dbReference type="ChEBI" id="CHEBI:57540"/>
    </ligand>
</feature>
<dbReference type="PIRSF" id="PIRSF001604">
    <property type="entry name" value="LigA"/>
    <property type="match status" value="1"/>
</dbReference>
<dbReference type="Gene3D" id="6.20.10.30">
    <property type="match status" value="1"/>
</dbReference>
<keyword evidence="10 12" id="KW-0464">Manganese</keyword>
<dbReference type="InterPro" id="IPR013839">
    <property type="entry name" value="DNAligase_adenylation"/>
</dbReference>
<organism evidence="16 17">
    <name type="scientific">Rhodovibrio sodomensis</name>
    <dbReference type="NCBI Taxonomy" id="1088"/>
    <lineage>
        <taxon>Bacteria</taxon>
        <taxon>Pseudomonadati</taxon>
        <taxon>Pseudomonadota</taxon>
        <taxon>Alphaproteobacteria</taxon>
        <taxon>Rhodospirillales</taxon>
        <taxon>Rhodovibrionaceae</taxon>
        <taxon>Rhodovibrio</taxon>
    </lineage>
</organism>
<dbReference type="PANTHER" id="PTHR23389:SF9">
    <property type="entry name" value="DNA LIGASE"/>
    <property type="match status" value="1"/>
</dbReference>
<dbReference type="SUPFAM" id="SSF56091">
    <property type="entry name" value="DNA ligase/mRNA capping enzyme, catalytic domain"/>
    <property type="match status" value="1"/>
</dbReference>
<comment type="function">
    <text evidence="1 12">DNA ligase that catalyzes the formation of phosphodiester linkages between 5'-phosphoryl and 3'-hydroxyl groups in double-stranded DNA using NAD as a coenzyme and as the energy source for the reaction. It is essential for DNA replication and repair of damaged DNA.</text>
</comment>
<dbReference type="InterPro" id="IPR001357">
    <property type="entry name" value="BRCT_dom"/>
</dbReference>
<dbReference type="Pfam" id="PF00533">
    <property type="entry name" value="BRCT"/>
    <property type="match status" value="1"/>
</dbReference>
<feature type="binding site" evidence="12">
    <location>
        <position position="451"/>
    </location>
    <ligand>
        <name>Zn(2+)</name>
        <dbReference type="ChEBI" id="CHEBI:29105"/>
    </ligand>
</feature>
<keyword evidence="6 12" id="KW-0862">Zinc</keyword>
<dbReference type="InterPro" id="IPR012340">
    <property type="entry name" value="NA-bd_OB-fold"/>
</dbReference>
<evidence type="ECO:0000313" key="17">
    <source>
        <dbReference type="Proteomes" id="UP001296873"/>
    </source>
</evidence>
<dbReference type="CDD" id="cd00114">
    <property type="entry name" value="LIGANc"/>
    <property type="match status" value="1"/>
</dbReference>
<dbReference type="PROSITE" id="PS50172">
    <property type="entry name" value="BRCT"/>
    <property type="match status" value="1"/>
</dbReference>
<evidence type="ECO:0000256" key="3">
    <source>
        <dbReference type="ARBA" id="ARBA00022705"/>
    </source>
</evidence>
<keyword evidence="7 12" id="KW-0460">Magnesium</keyword>
<evidence type="ECO:0000259" key="15">
    <source>
        <dbReference type="PROSITE" id="PS50172"/>
    </source>
</evidence>
<feature type="region of interest" description="Disordered" evidence="14">
    <location>
        <begin position="1"/>
        <end position="34"/>
    </location>
</feature>
<evidence type="ECO:0000256" key="8">
    <source>
        <dbReference type="ARBA" id="ARBA00023027"/>
    </source>
</evidence>
<evidence type="ECO:0000256" key="10">
    <source>
        <dbReference type="ARBA" id="ARBA00023211"/>
    </source>
</evidence>
<keyword evidence="8 12" id="KW-0520">NAD</keyword>
<dbReference type="InterPro" id="IPR018239">
    <property type="entry name" value="DNA_ligase_AS"/>
</dbReference>
<keyword evidence="2 12" id="KW-0436">Ligase</keyword>
<proteinExistence type="inferred from homology"/>
<dbReference type="InterPro" id="IPR013840">
    <property type="entry name" value="DNAligase_N"/>
</dbReference>
<dbReference type="PROSITE" id="PS01056">
    <property type="entry name" value="DNA_LIGASE_N2"/>
    <property type="match status" value="1"/>
</dbReference>
<comment type="caution">
    <text evidence="16">The sequence shown here is derived from an EMBL/GenBank/DDBJ whole genome shotgun (WGS) entry which is preliminary data.</text>
</comment>
<evidence type="ECO:0000256" key="6">
    <source>
        <dbReference type="ARBA" id="ARBA00022833"/>
    </source>
</evidence>
<dbReference type="Gene3D" id="1.10.150.20">
    <property type="entry name" value="5' to 3' exonuclease, C-terminal subdomain"/>
    <property type="match status" value="2"/>
</dbReference>
<feature type="binding site" evidence="12">
    <location>
        <position position="215"/>
    </location>
    <ligand>
        <name>NAD(+)</name>
        <dbReference type="ChEBI" id="CHEBI:57540"/>
    </ligand>
</feature>
<evidence type="ECO:0000256" key="5">
    <source>
        <dbReference type="ARBA" id="ARBA00022763"/>
    </source>
</evidence>
<keyword evidence="17" id="KW-1185">Reference proteome</keyword>
<feature type="domain" description="BRCT" evidence="15">
    <location>
        <begin position="657"/>
        <end position="730"/>
    </location>
</feature>
<dbReference type="CDD" id="cd17748">
    <property type="entry name" value="BRCT_DNA_ligase_like"/>
    <property type="match status" value="1"/>
</dbReference>
<dbReference type="RefSeq" id="WP_200338885.1">
    <property type="nucleotide sequence ID" value="NZ_NRRL01000002.1"/>
</dbReference>
<dbReference type="NCBIfam" id="NF005932">
    <property type="entry name" value="PRK07956.1"/>
    <property type="match status" value="1"/>
</dbReference>
<evidence type="ECO:0000256" key="13">
    <source>
        <dbReference type="RuleBase" id="RU000618"/>
    </source>
</evidence>
<dbReference type="SUPFAM" id="SSF47781">
    <property type="entry name" value="RuvA domain 2-like"/>
    <property type="match status" value="1"/>
</dbReference>
<dbReference type="SUPFAM" id="SSF52113">
    <property type="entry name" value="BRCT domain"/>
    <property type="match status" value="1"/>
</dbReference>
<dbReference type="InterPro" id="IPR033136">
    <property type="entry name" value="DNA_ligase_CS"/>
</dbReference>
<evidence type="ECO:0000313" key="16">
    <source>
        <dbReference type="EMBL" id="MBK1666829.1"/>
    </source>
</evidence>
<name>A0ABS1D9Y1_9PROT</name>
<keyword evidence="4 12" id="KW-0479">Metal-binding</keyword>
<evidence type="ECO:0000256" key="2">
    <source>
        <dbReference type="ARBA" id="ARBA00022598"/>
    </source>
</evidence>
<dbReference type="InterPro" id="IPR001679">
    <property type="entry name" value="DNA_ligase"/>
</dbReference>
<dbReference type="GO" id="GO:0016874">
    <property type="term" value="F:ligase activity"/>
    <property type="evidence" value="ECO:0007669"/>
    <property type="project" value="UniProtKB-KW"/>
</dbReference>
<feature type="compositionally biased region" description="Low complexity" evidence="14">
    <location>
        <begin position="17"/>
        <end position="30"/>
    </location>
</feature>
<evidence type="ECO:0000256" key="14">
    <source>
        <dbReference type="SAM" id="MobiDB-lite"/>
    </source>
</evidence>
<sequence>MADEQSADKPGPEQLSAAEIPAGPAEIPAGHPDAAVDELSDFQARDELHRLAQLIAYHDARYHRDDAPEIADADYDALRRRNEAIERRFPQHIRADSPSRKVGAPPASGFAKVRHSVPMLSLANAFEEQEVRDFFDRIRRFLGLGADDPVEVLAEPKIDGLSCALRYERGRLVQAATRGDGTEGEDITRNVLTIDDIPDRLPGDDGPAVVEVRGEIFMDRQAFKDLNERQRQAGKQLFANPRNAAAGAVRQLDPKITRSRPLSFLAYAWGEVSQPLGRTMTEVRDRFHGWGFKLNQPAATCSSVEQVLEYYRKLESERAELAFEIDGIVYKVNDLALQERLGYVSRAPRWAIAHKFPPEQAQTILNKITIQVGRTGALTPVANLEPITVGGVVVSRATLHNPDEIARKDVREGDTVIVQRAGDVIPQVLGVVTEKRPAASEPFAFPEVCPCELQTPVVRPDGEVVPRCSGELACPYQQVERLKHFVSREAFDIEGLGTKNIEAFWQNDLVKTPPDIFQLHRHRDTLLKWEGWGQQSVKNLLDAIEARRRIGLDRFIYALGIQEVGSTTGRLLARSYGTLKAWDEAMSKAAEERAATPDEAKKPERVGEAYAELCGLESIGMTVADAICEFFQEPHNREVLEALEAEVTVEDFVDTRASDTPVSGKTIVFTGTMEKMTRSEAKSRAEALGAKVSGSVSKKTDYVVAGADAGSKATKARELGVAVLSEDDWLQLIGEQ</sequence>
<feature type="binding site" evidence="12">
    <location>
        <position position="331"/>
    </location>
    <ligand>
        <name>NAD(+)</name>
        <dbReference type="ChEBI" id="CHEBI:57540"/>
    </ligand>
</feature>
<dbReference type="Proteomes" id="UP001296873">
    <property type="component" value="Unassembled WGS sequence"/>
</dbReference>
<dbReference type="Gene3D" id="3.40.50.10190">
    <property type="entry name" value="BRCT domain"/>
    <property type="match status" value="1"/>
</dbReference>
<reference evidence="16 17" key="1">
    <citation type="journal article" date="2020" name="Microorganisms">
        <title>Osmotic Adaptation and Compatible Solute Biosynthesis of Phototrophic Bacteria as Revealed from Genome Analyses.</title>
        <authorList>
            <person name="Imhoff J.F."/>
            <person name="Rahn T."/>
            <person name="Kunzel S."/>
            <person name="Keller A."/>
            <person name="Neulinger S.C."/>
        </authorList>
    </citation>
    <scope>NUCLEOTIDE SEQUENCE [LARGE SCALE GENOMIC DNA]</scope>
    <source>
        <strain evidence="16 17">DSM 9895</strain>
    </source>
</reference>
<comment type="cofactor">
    <cofactor evidence="12">
        <name>Mg(2+)</name>
        <dbReference type="ChEBI" id="CHEBI:18420"/>
    </cofactor>
    <cofactor evidence="12">
        <name>Mn(2+)</name>
        <dbReference type="ChEBI" id="CHEBI:29035"/>
    </cofactor>
</comment>
<evidence type="ECO:0000256" key="4">
    <source>
        <dbReference type="ARBA" id="ARBA00022723"/>
    </source>
</evidence>
<dbReference type="InterPro" id="IPR004150">
    <property type="entry name" value="NAD_DNA_ligase_OB"/>
</dbReference>
<gene>
    <name evidence="12" type="primary">ligA</name>
    <name evidence="16" type="ORF">CKO28_02070</name>
</gene>
<dbReference type="HAMAP" id="MF_01588">
    <property type="entry name" value="DNA_ligase_A"/>
    <property type="match status" value="1"/>
</dbReference>
<feature type="binding site" evidence="12">
    <location>
        <position position="178"/>
    </location>
    <ligand>
        <name>NAD(+)</name>
        <dbReference type="ChEBI" id="CHEBI:57540"/>
    </ligand>
</feature>
<dbReference type="EC" id="6.5.1.2" evidence="12 13"/>
<feature type="active site" description="N6-AMP-lysine intermediate" evidence="12">
    <location>
        <position position="157"/>
    </location>
</feature>
<dbReference type="Pfam" id="PF01653">
    <property type="entry name" value="DNA_ligase_aden"/>
    <property type="match status" value="1"/>
</dbReference>
<dbReference type="PROSITE" id="PS01055">
    <property type="entry name" value="DNA_LIGASE_N1"/>
    <property type="match status" value="1"/>
</dbReference>
<comment type="similarity">
    <text evidence="12">Belongs to the NAD-dependent DNA ligase family. LigA subfamily.</text>
</comment>
<feature type="binding site" evidence="12">
    <location>
        <position position="468"/>
    </location>
    <ligand>
        <name>Zn(2+)</name>
        <dbReference type="ChEBI" id="CHEBI:29105"/>
    </ligand>
</feature>
<dbReference type="SUPFAM" id="SSF50249">
    <property type="entry name" value="Nucleic acid-binding proteins"/>
    <property type="match status" value="1"/>
</dbReference>
<feature type="binding site" evidence="12">
    <location>
        <position position="355"/>
    </location>
    <ligand>
        <name>NAD(+)</name>
        <dbReference type="ChEBI" id="CHEBI:57540"/>
    </ligand>
</feature>
<feature type="binding site" evidence="12">
    <location>
        <position position="449"/>
    </location>
    <ligand>
        <name>Zn(2+)</name>
        <dbReference type="ChEBI" id="CHEBI:29105"/>
    </ligand>
</feature>
<accession>A0ABS1D9Y1</accession>
<dbReference type="Gene3D" id="2.40.50.140">
    <property type="entry name" value="Nucleic acid-binding proteins"/>
    <property type="match status" value="1"/>
</dbReference>
<feature type="compositionally biased region" description="Basic and acidic residues" evidence="14">
    <location>
        <begin position="1"/>
        <end position="11"/>
    </location>
</feature>
<evidence type="ECO:0000256" key="7">
    <source>
        <dbReference type="ARBA" id="ARBA00022842"/>
    </source>
</evidence>
<dbReference type="InterPro" id="IPR010994">
    <property type="entry name" value="RuvA_2-like"/>
</dbReference>